<keyword evidence="2" id="KW-1133">Transmembrane helix</keyword>
<feature type="transmembrane region" description="Helical" evidence="2">
    <location>
        <begin position="204"/>
        <end position="225"/>
    </location>
</feature>
<protein>
    <submittedName>
        <fullName evidence="3">Uncharacterized protein</fullName>
    </submittedName>
</protein>
<feature type="transmembrane region" description="Helical" evidence="2">
    <location>
        <begin position="309"/>
        <end position="331"/>
    </location>
</feature>
<feature type="transmembrane region" description="Helical" evidence="2">
    <location>
        <begin position="337"/>
        <end position="353"/>
    </location>
</feature>
<name>D6PJQ1_9ZZZZ</name>
<feature type="transmembrane region" description="Helical" evidence="2">
    <location>
        <begin position="26"/>
        <end position="44"/>
    </location>
</feature>
<evidence type="ECO:0000256" key="1">
    <source>
        <dbReference type="SAM" id="MobiDB-lite"/>
    </source>
</evidence>
<feature type="compositionally biased region" description="Acidic residues" evidence="1">
    <location>
        <begin position="379"/>
        <end position="408"/>
    </location>
</feature>
<proteinExistence type="predicted"/>
<evidence type="ECO:0000256" key="2">
    <source>
        <dbReference type="SAM" id="Phobius"/>
    </source>
</evidence>
<feature type="region of interest" description="Disordered" evidence="1">
    <location>
        <begin position="375"/>
        <end position="423"/>
    </location>
</feature>
<organism evidence="3">
    <name type="scientific">uncultured organism MedDCM-OCT-S04-C1</name>
    <dbReference type="NCBI Taxonomy" id="743604"/>
    <lineage>
        <taxon>unclassified sequences</taxon>
        <taxon>environmental samples</taxon>
    </lineage>
</organism>
<accession>D6PJQ1</accession>
<dbReference type="AlphaFoldDB" id="D6PJQ1"/>
<evidence type="ECO:0000313" key="3">
    <source>
        <dbReference type="EMBL" id="ADD95952.1"/>
    </source>
</evidence>
<reference evidence="3" key="1">
    <citation type="journal article" date="2010" name="ISME J.">
        <title>Metagenome of the Mediterranean deep chlorophyll maximum studied by direct and fosmid library 454 pyrosequencing.</title>
        <authorList>
            <person name="Ghai R."/>
            <person name="Martin-Cuadrado A.B."/>
            <person name="Molto A.G."/>
            <person name="Heredia I.G."/>
            <person name="Cabrera R."/>
            <person name="Martin J."/>
            <person name="Verdu M."/>
            <person name="Deschamps P."/>
            <person name="Moreira D."/>
            <person name="Lopez-Garcia P."/>
            <person name="Mira A."/>
            <person name="Rodriguez-Valera F."/>
        </authorList>
    </citation>
    <scope>NUCLEOTIDE SEQUENCE</scope>
</reference>
<feature type="transmembrane region" description="Helical" evidence="2">
    <location>
        <begin position="175"/>
        <end position="192"/>
    </location>
</feature>
<feature type="transmembrane region" description="Helical" evidence="2">
    <location>
        <begin position="237"/>
        <end position="258"/>
    </location>
</feature>
<dbReference type="EMBL" id="GU943111">
    <property type="protein sequence ID" value="ADD95952.1"/>
    <property type="molecule type" value="Genomic_DNA"/>
</dbReference>
<sequence length="423" mass="47159">MSEEIETQFEQIGILQLIRNMLSPRTLPHIIMIALISTILLFLVNTQEVFVAMAFISLSISYTLIAALSNKEMIQSLTKLPVDKSESSWFVRLLFSFRITIVPILLAATLVGLMWSILGGQSNPWISPMLASLFIVWSIAQAASFRTGMVEWLANGLGDAKLHTYREKASTASQFVIVQAFAFIIIWIGQMATDAEQKNFQDALFGGVAFLAITVILQAITMWLTRDEREAAGNEKGLAGFSFKWMIVAQLFITWHAFSIYRRAQMNPSEVSTLIEEGLLMAFTVIFAVWSLTTYTVRDGKRLISEDASLPLGISFGYAYAGSVAMLTGTFDSLKEVMIFGHVLSICAMMLLLRPTLRASRITSGIFETASNITIESNLDSEEDDDSEEENQDEESEETIEPDDNEEVIESKETVSDEIELVD</sequence>
<feature type="transmembrane region" description="Helical" evidence="2">
    <location>
        <begin position="89"/>
        <end position="118"/>
    </location>
</feature>
<feature type="transmembrane region" description="Helical" evidence="2">
    <location>
        <begin position="278"/>
        <end position="297"/>
    </location>
</feature>
<feature type="transmembrane region" description="Helical" evidence="2">
    <location>
        <begin position="50"/>
        <end position="68"/>
    </location>
</feature>
<keyword evidence="2" id="KW-0812">Transmembrane</keyword>
<keyword evidence="2" id="KW-0472">Membrane</keyword>
<feature type="transmembrane region" description="Helical" evidence="2">
    <location>
        <begin position="130"/>
        <end position="154"/>
    </location>
</feature>